<keyword evidence="3 4" id="KW-0175">Coiled coil</keyword>
<keyword evidence="7" id="KW-1185">Reference proteome</keyword>
<dbReference type="InterPro" id="IPR050465">
    <property type="entry name" value="UPF0194_transport"/>
</dbReference>
<feature type="domain" description="Multidrug resistance protein MdtA-like barrel-sandwich hybrid" evidence="5">
    <location>
        <begin position="42"/>
        <end position="221"/>
    </location>
</feature>
<dbReference type="AlphaFoldDB" id="A0A378JQG0"/>
<evidence type="ECO:0000313" key="6">
    <source>
        <dbReference type="EMBL" id="STX50362.1"/>
    </source>
</evidence>
<organism evidence="6 7">
    <name type="scientific">Legionella busanensis</name>
    <dbReference type="NCBI Taxonomy" id="190655"/>
    <lineage>
        <taxon>Bacteria</taxon>
        <taxon>Pseudomonadati</taxon>
        <taxon>Pseudomonadota</taxon>
        <taxon>Gammaproteobacteria</taxon>
        <taxon>Legionellales</taxon>
        <taxon>Legionellaceae</taxon>
        <taxon>Legionella</taxon>
    </lineage>
</organism>
<dbReference type="EMBL" id="UGOD01000001">
    <property type="protein sequence ID" value="STX50362.1"/>
    <property type="molecule type" value="Genomic_DNA"/>
</dbReference>
<name>A0A378JQG0_9GAMM</name>
<dbReference type="GO" id="GO:0030313">
    <property type="term" value="C:cell envelope"/>
    <property type="evidence" value="ECO:0007669"/>
    <property type="project" value="UniProtKB-SubCell"/>
</dbReference>
<dbReference type="Gene3D" id="2.40.30.170">
    <property type="match status" value="1"/>
</dbReference>
<dbReference type="InterPro" id="IPR058625">
    <property type="entry name" value="MdtA-like_BSH"/>
</dbReference>
<feature type="coiled-coil region" evidence="4">
    <location>
        <begin position="100"/>
        <end position="191"/>
    </location>
</feature>
<dbReference type="Pfam" id="PF25917">
    <property type="entry name" value="BSH_RND"/>
    <property type="match status" value="1"/>
</dbReference>
<comment type="similarity">
    <text evidence="2">Belongs to the membrane fusion protein (MFP) (TC 8.A.1) family.</text>
</comment>
<dbReference type="PANTHER" id="PTHR32347:SF23">
    <property type="entry name" value="BLL5650 PROTEIN"/>
    <property type="match status" value="1"/>
</dbReference>
<evidence type="ECO:0000256" key="2">
    <source>
        <dbReference type="ARBA" id="ARBA00009477"/>
    </source>
</evidence>
<comment type="subcellular location">
    <subcellularLocation>
        <location evidence="1">Cell envelope</location>
    </subcellularLocation>
</comment>
<dbReference type="PROSITE" id="PS51257">
    <property type="entry name" value="PROKAR_LIPOPROTEIN"/>
    <property type="match status" value="1"/>
</dbReference>
<gene>
    <name evidence="6" type="primary">yiaV</name>
    <name evidence="6" type="ORF">NCTC13316_00443</name>
</gene>
<reference evidence="6 7" key="1">
    <citation type="submission" date="2018-06" db="EMBL/GenBank/DDBJ databases">
        <authorList>
            <consortium name="Pathogen Informatics"/>
            <person name="Doyle S."/>
        </authorList>
    </citation>
    <scope>NUCLEOTIDE SEQUENCE [LARGE SCALE GENOMIC DNA]</scope>
    <source>
        <strain evidence="6 7">NCTC13316</strain>
    </source>
</reference>
<dbReference type="PANTHER" id="PTHR32347">
    <property type="entry name" value="EFFLUX SYSTEM COMPONENT YKNX-RELATED"/>
    <property type="match status" value="1"/>
</dbReference>
<protein>
    <submittedName>
        <fullName evidence="6">Hemolysin D</fullName>
    </submittedName>
</protein>
<sequence>MTLKSTLIMLFILTLLSCSRPKQEAYQGYVEGENIYLASPNSGILIKLAVQRGQLVKKGQFLFELDPDPQALAIRQYQAEIIQAEHVLKDLQNPRRTEEIAAIEAQIEQVDAQIELAQARLKRYQQLYERRVVAKDIYDEIVSRYQELVKNKAQYQANLNLAKQGSRIEQIRAQEAQIQALQVKLKEATWQLGQKKLFAPAAGIIYDTYFREGEFVGSQQPVLSLLTPENVHIEFFIPVEQLGALKIGQKVNFTCAGCQPSQAMINYISPEAEYLPPLVYSRENDAKLVFRIMANMITFNQYKPGQPVTVYLP</sequence>
<evidence type="ECO:0000313" key="7">
    <source>
        <dbReference type="Proteomes" id="UP000254794"/>
    </source>
</evidence>
<dbReference type="Proteomes" id="UP000254794">
    <property type="component" value="Unassembled WGS sequence"/>
</dbReference>
<dbReference type="Gene3D" id="1.10.287.470">
    <property type="entry name" value="Helix hairpin bin"/>
    <property type="match status" value="1"/>
</dbReference>
<proteinExistence type="inferred from homology"/>
<dbReference type="Gene3D" id="2.40.50.100">
    <property type="match status" value="1"/>
</dbReference>
<dbReference type="SUPFAM" id="SSF111369">
    <property type="entry name" value="HlyD-like secretion proteins"/>
    <property type="match status" value="2"/>
</dbReference>
<evidence type="ECO:0000256" key="4">
    <source>
        <dbReference type="SAM" id="Coils"/>
    </source>
</evidence>
<evidence type="ECO:0000256" key="1">
    <source>
        <dbReference type="ARBA" id="ARBA00004196"/>
    </source>
</evidence>
<accession>A0A378JQG0</accession>
<evidence type="ECO:0000259" key="5">
    <source>
        <dbReference type="Pfam" id="PF25917"/>
    </source>
</evidence>
<evidence type="ECO:0000256" key="3">
    <source>
        <dbReference type="ARBA" id="ARBA00023054"/>
    </source>
</evidence>